<dbReference type="Pfam" id="PF13621">
    <property type="entry name" value="Cupin_8"/>
    <property type="match status" value="1"/>
</dbReference>
<evidence type="ECO:0000313" key="2">
    <source>
        <dbReference type="EMBL" id="CAH0379601.1"/>
    </source>
</evidence>
<evidence type="ECO:0000313" key="3">
    <source>
        <dbReference type="Proteomes" id="UP000789595"/>
    </source>
</evidence>
<accession>A0A8J2T085</accession>
<dbReference type="PANTHER" id="PTHR12461">
    <property type="entry name" value="HYPOXIA-INDUCIBLE FACTOR 1 ALPHA INHIBITOR-RELATED"/>
    <property type="match status" value="1"/>
</dbReference>
<feature type="domain" description="JmjC" evidence="1">
    <location>
        <begin position="138"/>
        <end position="288"/>
    </location>
</feature>
<dbReference type="OrthoDB" id="424465at2759"/>
<dbReference type="SUPFAM" id="SSF51197">
    <property type="entry name" value="Clavaminate synthase-like"/>
    <property type="match status" value="1"/>
</dbReference>
<feature type="non-terminal residue" evidence="2">
    <location>
        <position position="1"/>
    </location>
</feature>
<dbReference type="Gene3D" id="2.60.120.650">
    <property type="entry name" value="Cupin"/>
    <property type="match status" value="1"/>
</dbReference>
<dbReference type="PROSITE" id="PS51184">
    <property type="entry name" value="JMJC"/>
    <property type="match status" value="1"/>
</dbReference>
<dbReference type="InterPro" id="IPR003347">
    <property type="entry name" value="JmjC_dom"/>
</dbReference>
<dbReference type="EMBL" id="CAKKNE010000006">
    <property type="protein sequence ID" value="CAH0379601.1"/>
    <property type="molecule type" value="Genomic_DNA"/>
</dbReference>
<dbReference type="AlphaFoldDB" id="A0A8J2T085"/>
<dbReference type="InterPro" id="IPR041667">
    <property type="entry name" value="Cupin_8"/>
</dbReference>
<organism evidence="2 3">
    <name type="scientific">Pelagomonas calceolata</name>
    <dbReference type="NCBI Taxonomy" id="35677"/>
    <lineage>
        <taxon>Eukaryota</taxon>
        <taxon>Sar</taxon>
        <taxon>Stramenopiles</taxon>
        <taxon>Ochrophyta</taxon>
        <taxon>Pelagophyceae</taxon>
        <taxon>Pelagomonadales</taxon>
        <taxon>Pelagomonadaceae</taxon>
        <taxon>Pelagomonas</taxon>
    </lineage>
</organism>
<keyword evidence="3" id="KW-1185">Reference proteome</keyword>
<evidence type="ECO:0000259" key="1">
    <source>
        <dbReference type="PROSITE" id="PS51184"/>
    </source>
</evidence>
<sequence>TSLWAAAGRPRPIAALSCCFEQFLKPDSRPDRCEHRCGFQRSATDTERTALRSRRDGVEAALALARRVLQLRHTAPCDAPAAIAARTPALVRGALDSDFTTSILKCVASSRGAPWLVPARGENIVSGERNKWRPRRRSFTKQLLLDARGQARLDVPLDALRLVEGAFGVRCDGDASAVFVTSQGLRTPLHSDPEASILVHVQGKKRVLAIPPSQSDACPKRLAELLRLRTTPGAQRRLYLGDDASSALGAVDLISVELDEGDALFLPARWLHDVESATGTVSLAARLL</sequence>
<name>A0A8J2T085_9STRA</name>
<gene>
    <name evidence="2" type="ORF">PECAL_6P12290</name>
</gene>
<dbReference type="Proteomes" id="UP000789595">
    <property type="component" value="Unassembled WGS sequence"/>
</dbReference>
<reference evidence="2" key="1">
    <citation type="submission" date="2021-11" db="EMBL/GenBank/DDBJ databases">
        <authorList>
            <consortium name="Genoscope - CEA"/>
            <person name="William W."/>
        </authorList>
    </citation>
    <scope>NUCLEOTIDE SEQUENCE</scope>
</reference>
<proteinExistence type="predicted"/>
<protein>
    <recommendedName>
        <fullName evidence="1">JmjC domain-containing protein</fullName>
    </recommendedName>
</protein>
<comment type="caution">
    <text evidence="2">The sequence shown here is derived from an EMBL/GenBank/DDBJ whole genome shotgun (WGS) entry which is preliminary data.</text>
</comment>
<dbReference type="PANTHER" id="PTHR12461:SF105">
    <property type="entry name" value="HYPOXIA-INDUCIBLE FACTOR 1-ALPHA INHIBITOR"/>
    <property type="match status" value="1"/>
</dbReference>